<dbReference type="PANTHER" id="PTHR39550">
    <property type="entry name" value="SLL0658 PROTEIN"/>
    <property type="match status" value="1"/>
</dbReference>
<dbReference type="PATRIC" id="fig|1227455.4.peg.960"/>
<comment type="caution">
    <text evidence="1">The sequence shown here is derived from an EMBL/GenBank/DDBJ whole genome shotgun (WGS) entry which is preliminary data.</text>
</comment>
<protein>
    <recommendedName>
        <fullName evidence="3">Twitching motility protein PilT</fullName>
    </recommendedName>
</protein>
<dbReference type="InterPro" id="IPR021799">
    <property type="entry name" value="PIN-like_prokaryotic"/>
</dbReference>
<dbReference type="RefSeq" id="WP_006076795.1">
    <property type="nucleotide sequence ID" value="NZ_AOMD01000014.1"/>
</dbReference>
<evidence type="ECO:0000313" key="2">
    <source>
        <dbReference type="Proteomes" id="UP000011669"/>
    </source>
</evidence>
<organism evidence="1 2">
    <name type="scientific">Halococcus saccharolyticus DSM 5350</name>
    <dbReference type="NCBI Taxonomy" id="1227455"/>
    <lineage>
        <taxon>Archaea</taxon>
        <taxon>Methanobacteriati</taxon>
        <taxon>Methanobacteriota</taxon>
        <taxon>Stenosarchaea group</taxon>
        <taxon>Halobacteria</taxon>
        <taxon>Halobacteriales</taxon>
        <taxon>Halococcaceae</taxon>
        <taxon>Halococcus</taxon>
    </lineage>
</organism>
<accession>M0MLP1</accession>
<dbReference type="Pfam" id="PF11848">
    <property type="entry name" value="DUF3368"/>
    <property type="match status" value="1"/>
</dbReference>
<keyword evidence="2" id="KW-1185">Reference proteome</keyword>
<gene>
    <name evidence="1" type="ORF">C449_04700</name>
</gene>
<evidence type="ECO:0008006" key="3">
    <source>
        <dbReference type="Google" id="ProtNLM"/>
    </source>
</evidence>
<dbReference type="PANTHER" id="PTHR39550:SF1">
    <property type="entry name" value="SLL0658 PROTEIN"/>
    <property type="match status" value="1"/>
</dbReference>
<dbReference type="EMBL" id="AOMD01000014">
    <property type="protein sequence ID" value="EMA46303.1"/>
    <property type="molecule type" value="Genomic_DNA"/>
</dbReference>
<dbReference type="STRING" id="1227455.C449_04700"/>
<evidence type="ECO:0000313" key="1">
    <source>
        <dbReference type="EMBL" id="EMA46303.1"/>
    </source>
</evidence>
<reference evidence="1 2" key="1">
    <citation type="journal article" date="2014" name="PLoS Genet.">
        <title>Phylogenetically driven sequencing of extremely halophilic archaea reveals strategies for static and dynamic osmo-response.</title>
        <authorList>
            <person name="Becker E.A."/>
            <person name="Seitzer P.M."/>
            <person name="Tritt A."/>
            <person name="Larsen D."/>
            <person name="Krusor M."/>
            <person name="Yao A.I."/>
            <person name="Wu D."/>
            <person name="Madern D."/>
            <person name="Eisen J.A."/>
            <person name="Darling A.E."/>
            <person name="Facciotti M.T."/>
        </authorList>
    </citation>
    <scope>NUCLEOTIDE SEQUENCE [LARGE SCALE GENOMIC DNA]</scope>
    <source>
        <strain evidence="1 2">DSM 5350</strain>
    </source>
</reference>
<dbReference type="InParanoid" id="M0MLP1"/>
<proteinExistence type="predicted"/>
<dbReference type="Proteomes" id="UP000011669">
    <property type="component" value="Unassembled WGS sequence"/>
</dbReference>
<sequence length="168" mass="17989">MTSSDVPTNPTVLNTTVLSNFSSIDRVDVLAGLSGICTVPVVREELEAGVADHPYLSPAVDAIDECIPVAPISETVANREAIVRGHLDPGEAQAFALADVHDGRLLTDDGDARSFSKEQGVTVVGSVGVLLAAIDAGRIDEPTANEWLTTWIDDFGYYVPYRDISEYR</sequence>
<dbReference type="OrthoDB" id="359097at2157"/>
<dbReference type="AlphaFoldDB" id="M0MLP1"/>
<name>M0MLP1_9EURY</name>